<reference evidence="2" key="2">
    <citation type="submission" date="2020-09" db="EMBL/GenBank/DDBJ databases">
        <authorList>
            <person name="Sun Q."/>
            <person name="Kim S."/>
        </authorList>
    </citation>
    <scope>NUCLEOTIDE SEQUENCE</scope>
    <source>
        <strain evidence="2">KCTC 23430</strain>
    </source>
</reference>
<keyword evidence="3" id="KW-1185">Reference proteome</keyword>
<proteinExistence type="predicted"/>
<dbReference type="AlphaFoldDB" id="A0A919CM15"/>
<name>A0A919CM15_9GAMM</name>
<accession>A0A919CM15</accession>
<dbReference type="GO" id="GO:0070290">
    <property type="term" value="F:N-acylphosphatidylethanolamine-specific phospholipase D activity"/>
    <property type="evidence" value="ECO:0007669"/>
    <property type="project" value="InterPro"/>
</dbReference>
<comment type="caution">
    <text evidence="2">The sequence shown here is derived from an EMBL/GenBank/DDBJ whole genome shotgun (WGS) entry which is preliminary data.</text>
</comment>
<evidence type="ECO:0000313" key="2">
    <source>
        <dbReference type="EMBL" id="GHD37459.1"/>
    </source>
</evidence>
<feature type="domain" description="Metallo-beta-lactamase" evidence="1">
    <location>
        <begin position="91"/>
        <end position="289"/>
    </location>
</feature>
<dbReference type="Gene3D" id="3.60.15.10">
    <property type="entry name" value="Ribonuclease Z/Hydroxyacylglutathione hydrolase-like"/>
    <property type="match status" value="1"/>
</dbReference>
<dbReference type="GO" id="GO:0005737">
    <property type="term" value="C:cytoplasm"/>
    <property type="evidence" value="ECO:0007669"/>
    <property type="project" value="TreeGrafter"/>
</dbReference>
<organism evidence="2 3">
    <name type="scientific">Parahalioglobus pacificus</name>
    <dbReference type="NCBI Taxonomy" id="930806"/>
    <lineage>
        <taxon>Bacteria</taxon>
        <taxon>Pseudomonadati</taxon>
        <taxon>Pseudomonadota</taxon>
        <taxon>Gammaproteobacteria</taxon>
        <taxon>Cellvibrionales</taxon>
        <taxon>Halieaceae</taxon>
        <taxon>Parahalioglobus</taxon>
    </lineage>
</organism>
<dbReference type="Proteomes" id="UP000644693">
    <property type="component" value="Unassembled WGS sequence"/>
</dbReference>
<dbReference type="PANTHER" id="PTHR15032:SF4">
    <property type="entry name" value="N-ACYL-PHOSPHATIDYLETHANOLAMINE-HYDROLYZING PHOSPHOLIPASE D"/>
    <property type="match status" value="1"/>
</dbReference>
<gene>
    <name evidence="2" type="ORF">GCM10007053_27060</name>
</gene>
<dbReference type="SUPFAM" id="SSF56281">
    <property type="entry name" value="Metallo-hydrolase/oxidoreductase"/>
    <property type="match status" value="1"/>
</dbReference>
<dbReference type="EMBL" id="BMYM01000002">
    <property type="protein sequence ID" value="GHD37459.1"/>
    <property type="molecule type" value="Genomic_DNA"/>
</dbReference>
<dbReference type="InterPro" id="IPR036866">
    <property type="entry name" value="RibonucZ/Hydroxyglut_hydro"/>
</dbReference>
<evidence type="ECO:0000313" key="3">
    <source>
        <dbReference type="Proteomes" id="UP000644693"/>
    </source>
</evidence>
<dbReference type="GO" id="GO:0008270">
    <property type="term" value="F:zinc ion binding"/>
    <property type="evidence" value="ECO:0007669"/>
    <property type="project" value="InterPro"/>
</dbReference>
<protein>
    <recommendedName>
        <fullName evidence="1">Metallo-beta-lactamase domain-containing protein</fullName>
    </recommendedName>
</protein>
<sequence>MPLLASCFAAPGYQGPESDHFDGKVFSNTVPMEKSAGDMIRLGWGSLTQAADWPQWVDTEQQSITQERLEQGLSVTFINHASFLIQVDGINILTDPVYSERTSPVGWAGPKRVNAPGVALEALPPIDMILISHNHYDHLDTDTLSALIAQREQPPLILAGLGNGALLREIGATAYQDMDWGDSTTFNDTEFIFAECRHRSGRGISDQMKTLWGAFVIKTPSGNLYFGGDTGYGAHFKATGEAHGPFLLSLLPIGAYEPRWFMRDVHLNPEEAVRAHQDLRSQRSIGMHFGTFQLTYEPINKPVEDLAVAMEAASIAPPDFRVMTLGETWRVVPDD</sequence>
<evidence type="ECO:0000259" key="1">
    <source>
        <dbReference type="Pfam" id="PF12706"/>
    </source>
</evidence>
<dbReference type="Pfam" id="PF12706">
    <property type="entry name" value="Lactamase_B_2"/>
    <property type="match status" value="1"/>
</dbReference>
<dbReference type="InterPro" id="IPR001279">
    <property type="entry name" value="Metallo-B-lactamas"/>
</dbReference>
<dbReference type="InterPro" id="IPR024884">
    <property type="entry name" value="NAPE-PLD"/>
</dbReference>
<dbReference type="PIRSF" id="PIRSF038896">
    <property type="entry name" value="NAPE-PLD"/>
    <property type="match status" value="1"/>
</dbReference>
<reference evidence="2" key="1">
    <citation type="journal article" date="2014" name="Int. J. Syst. Evol. Microbiol.">
        <title>Complete genome sequence of Corynebacterium casei LMG S-19264T (=DSM 44701T), isolated from a smear-ripened cheese.</title>
        <authorList>
            <consortium name="US DOE Joint Genome Institute (JGI-PGF)"/>
            <person name="Walter F."/>
            <person name="Albersmeier A."/>
            <person name="Kalinowski J."/>
            <person name="Ruckert C."/>
        </authorList>
    </citation>
    <scope>NUCLEOTIDE SEQUENCE</scope>
    <source>
        <strain evidence="2">KCTC 23430</strain>
    </source>
</reference>
<dbReference type="PANTHER" id="PTHR15032">
    <property type="entry name" value="N-ACYL-PHOSPHATIDYLETHANOLAMINE-HYDROLYZING PHOSPHOLIPASE D"/>
    <property type="match status" value="1"/>
</dbReference>